<evidence type="ECO:0000256" key="1">
    <source>
        <dbReference type="ARBA" id="ARBA00002521"/>
    </source>
</evidence>
<feature type="binding site" evidence="6">
    <location>
        <position position="102"/>
    </location>
    <ligand>
        <name>a divalent metal cation</name>
        <dbReference type="ChEBI" id="CHEBI:60240"/>
        <label>1</label>
    </ligand>
</feature>
<dbReference type="AlphaFoldDB" id="A0A2N5ZJM2"/>
<name>A0A2N5ZJM2_MUIH1</name>
<keyword evidence="5 6" id="KW-0378">Hydrolase</keyword>
<dbReference type="EMBL" id="PKTG01000050">
    <property type="protein sequence ID" value="PLX18812.1"/>
    <property type="molecule type" value="Genomic_DNA"/>
</dbReference>
<feature type="binding site" evidence="6">
    <location>
        <position position="176"/>
    </location>
    <ligand>
        <name>a divalent metal cation</name>
        <dbReference type="ChEBI" id="CHEBI:60240"/>
        <label>2</label>
        <note>catalytic</note>
    </ligand>
</feature>
<dbReference type="GO" id="GO:0006508">
    <property type="term" value="P:proteolysis"/>
    <property type="evidence" value="ECO:0007669"/>
    <property type="project" value="UniProtKB-KW"/>
</dbReference>
<comment type="catalytic activity">
    <reaction evidence="6 7">
        <text>Release of N-terminal amino acids, preferentially methionine, from peptides and arylamides.</text>
        <dbReference type="EC" id="3.4.11.18"/>
    </reaction>
</comment>
<dbReference type="InterPro" id="IPR000994">
    <property type="entry name" value="Pept_M24"/>
</dbReference>
<accession>A0A2N5ZJM2</accession>
<dbReference type="InterPro" id="IPR036005">
    <property type="entry name" value="Creatinase/aminopeptidase-like"/>
</dbReference>
<comment type="caution">
    <text evidence="9">The sequence shown here is derived from an EMBL/GenBank/DDBJ whole genome shotgun (WGS) entry which is preliminary data.</text>
</comment>
<dbReference type="CDD" id="cd01086">
    <property type="entry name" value="MetAP1"/>
    <property type="match status" value="1"/>
</dbReference>
<feature type="domain" description="Peptidase M24" evidence="8">
    <location>
        <begin position="12"/>
        <end position="247"/>
    </location>
</feature>
<dbReference type="Pfam" id="PF00557">
    <property type="entry name" value="Peptidase_M24"/>
    <property type="match status" value="1"/>
</dbReference>
<feature type="binding site" evidence="6">
    <location>
        <position position="240"/>
    </location>
    <ligand>
        <name>a divalent metal cation</name>
        <dbReference type="ChEBI" id="CHEBI:60240"/>
        <label>2</label>
        <note>catalytic</note>
    </ligand>
</feature>
<keyword evidence="3 6" id="KW-0645">Protease</keyword>
<dbReference type="EC" id="3.4.11.18" evidence="6 7"/>
<proteinExistence type="inferred from homology"/>
<protein>
    <recommendedName>
        <fullName evidence="6 7">Methionine aminopeptidase</fullName>
        <shortName evidence="6">MAP</shortName>
        <shortName evidence="6">MetAP</shortName>
        <ecNumber evidence="6 7">3.4.11.18</ecNumber>
    </recommendedName>
    <alternativeName>
        <fullName evidence="6">Peptidase M</fullName>
    </alternativeName>
</protein>
<dbReference type="PROSITE" id="PS00680">
    <property type="entry name" value="MAP_1"/>
    <property type="match status" value="1"/>
</dbReference>
<gene>
    <name evidence="6 9" type="primary">map</name>
    <name evidence="9" type="ORF">C0601_03710</name>
</gene>
<reference evidence="9 10" key="1">
    <citation type="submission" date="2017-11" db="EMBL/GenBank/DDBJ databases">
        <title>Genome-resolved metagenomics identifies genetic mobility, metabolic interactions, and unexpected diversity in perchlorate-reducing communities.</title>
        <authorList>
            <person name="Barnum T.P."/>
            <person name="Figueroa I.A."/>
            <person name="Carlstrom C.I."/>
            <person name="Lucas L.N."/>
            <person name="Engelbrektson A.L."/>
            <person name="Coates J.D."/>
        </authorList>
    </citation>
    <scope>NUCLEOTIDE SEQUENCE [LARGE SCALE GENOMIC DNA]</scope>
    <source>
        <strain evidence="9">BM706</strain>
    </source>
</reference>
<feature type="binding site" evidence="6">
    <location>
        <position position="113"/>
    </location>
    <ligand>
        <name>a divalent metal cation</name>
        <dbReference type="ChEBI" id="CHEBI:60240"/>
        <label>1</label>
    </ligand>
</feature>
<dbReference type="Proteomes" id="UP000234857">
    <property type="component" value="Unassembled WGS sequence"/>
</dbReference>
<feature type="binding site" evidence="6">
    <location>
        <position position="183"/>
    </location>
    <ligand>
        <name>substrate</name>
    </ligand>
</feature>
<dbReference type="Gene3D" id="3.90.230.10">
    <property type="entry name" value="Creatinase/methionine aminopeptidase superfamily"/>
    <property type="match status" value="1"/>
</dbReference>
<evidence type="ECO:0000313" key="10">
    <source>
        <dbReference type="Proteomes" id="UP000234857"/>
    </source>
</evidence>
<sequence>MNIKLKTRHDIKKMKKSAAILAQVLEGLKGLVEPGVNTWKLDKFAYDHITNNNAKPAFLGYKPSNDMPPFPGTLCISVNEEVVHGIPSKERILRNGDIVSIDCGVLKNGFYSDAAYTYKVGRVSEQKEHLINTTKKALLNGIEAFKVGNTLGDLGWAVENTALEAGYSVVKVFVGHGIGRGLHEPPQVPNYGLKKHGLTFVEGMALAIEPMVNIGTEDVEILDDGWTVVTADRKSSAHFEHTVVLTENGTEILTMFDGF</sequence>
<comment type="similarity">
    <text evidence="6">Belongs to the peptidase M24A family. Methionine aminopeptidase type 1 subfamily.</text>
</comment>
<organism evidence="9 10">
    <name type="scientific">Muiribacterium halophilum</name>
    <dbReference type="NCBI Taxonomy" id="2053465"/>
    <lineage>
        <taxon>Bacteria</taxon>
        <taxon>Candidatus Muiribacteriota</taxon>
        <taxon>Candidatus Muiribacteriia</taxon>
        <taxon>Candidatus Muiribacteriales</taxon>
        <taxon>Candidatus Muiribacteriaceae</taxon>
        <taxon>Candidatus Muiribacterium</taxon>
    </lineage>
</organism>
<dbReference type="GO" id="GO:0070006">
    <property type="term" value="F:metalloaminopeptidase activity"/>
    <property type="evidence" value="ECO:0007669"/>
    <property type="project" value="UniProtKB-UniRule"/>
</dbReference>
<comment type="function">
    <text evidence="1 6">Removes the N-terminal methionine from nascent proteins. The N-terminal methionine is often cleaved when the second residue in the primary sequence is small and uncharged (Met-Ala-, Cys, Gly, Pro, Ser, Thr, or Val). Requires deformylation of the N(alpha)-formylated initiator methionine before it can be hydrolyzed.</text>
</comment>
<evidence type="ECO:0000256" key="6">
    <source>
        <dbReference type="HAMAP-Rule" id="MF_01974"/>
    </source>
</evidence>
<comment type="subunit">
    <text evidence="6">Monomer.</text>
</comment>
<dbReference type="NCBIfam" id="TIGR00500">
    <property type="entry name" value="met_pdase_I"/>
    <property type="match status" value="1"/>
</dbReference>
<feature type="binding site" evidence="6">
    <location>
        <position position="84"/>
    </location>
    <ligand>
        <name>substrate</name>
    </ligand>
</feature>
<dbReference type="GO" id="GO:0005829">
    <property type="term" value="C:cytosol"/>
    <property type="evidence" value="ECO:0007669"/>
    <property type="project" value="TreeGrafter"/>
</dbReference>
<dbReference type="InterPro" id="IPR002467">
    <property type="entry name" value="Pept_M24A_MAP1"/>
</dbReference>
<dbReference type="InterPro" id="IPR001714">
    <property type="entry name" value="Pept_M24_MAP"/>
</dbReference>
<evidence type="ECO:0000259" key="8">
    <source>
        <dbReference type="Pfam" id="PF00557"/>
    </source>
</evidence>
<dbReference type="HAMAP" id="MF_01974">
    <property type="entry name" value="MetAP_1"/>
    <property type="match status" value="1"/>
</dbReference>
<feature type="binding site" evidence="6">
    <location>
        <position position="209"/>
    </location>
    <ligand>
        <name>a divalent metal cation</name>
        <dbReference type="ChEBI" id="CHEBI:60240"/>
        <label>2</label>
        <note>catalytic</note>
    </ligand>
</feature>
<dbReference type="PRINTS" id="PR00599">
    <property type="entry name" value="MAPEPTIDASE"/>
</dbReference>
<dbReference type="PANTHER" id="PTHR43330">
    <property type="entry name" value="METHIONINE AMINOPEPTIDASE"/>
    <property type="match status" value="1"/>
</dbReference>
<comment type="cofactor">
    <cofactor evidence="6">
        <name>Co(2+)</name>
        <dbReference type="ChEBI" id="CHEBI:48828"/>
    </cofactor>
    <cofactor evidence="6">
        <name>Zn(2+)</name>
        <dbReference type="ChEBI" id="CHEBI:29105"/>
    </cofactor>
    <cofactor evidence="6">
        <name>Mn(2+)</name>
        <dbReference type="ChEBI" id="CHEBI:29035"/>
    </cofactor>
    <cofactor evidence="6">
        <name>Fe(2+)</name>
        <dbReference type="ChEBI" id="CHEBI:29033"/>
    </cofactor>
    <text evidence="6">Binds 2 divalent metal cations per subunit. Has a high-affinity and a low affinity metal-binding site. The true nature of the physiological cofactor is under debate. The enzyme is active with cobalt, zinc, manganese or divalent iron ions. Most likely, methionine aminopeptidases function as mononuclear Fe(2+)-metalloproteases under physiological conditions, and the catalytically relevant metal-binding site has been assigned to the histidine-containing high-affinity site.</text>
</comment>
<dbReference type="GO" id="GO:0046872">
    <property type="term" value="F:metal ion binding"/>
    <property type="evidence" value="ECO:0007669"/>
    <property type="project" value="UniProtKB-UniRule"/>
</dbReference>
<keyword evidence="4 6" id="KW-0479">Metal-binding</keyword>
<keyword evidence="2 6" id="KW-0031">Aminopeptidase</keyword>
<evidence type="ECO:0000256" key="5">
    <source>
        <dbReference type="ARBA" id="ARBA00022801"/>
    </source>
</evidence>
<evidence type="ECO:0000313" key="9">
    <source>
        <dbReference type="EMBL" id="PLX18812.1"/>
    </source>
</evidence>
<dbReference type="SUPFAM" id="SSF55920">
    <property type="entry name" value="Creatinase/aminopeptidase"/>
    <property type="match status" value="1"/>
</dbReference>
<evidence type="ECO:0000256" key="7">
    <source>
        <dbReference type="RuleBase" id="RU003653"/>
    </source>
</evidence>
<feature type="binding site" evidence="6">
    <location>
        <position position="113"/>
    </location>
    <ligand>
        <name>a divalent metal cation</name>
        <dbReference type="ChEBI" id="CHEBI:60240"/>
        <label>2</label>
        <note>catalytic</note>
    </ligand>
</feature>
<feature type="binding site" evidence="6">
    <location>
        <position position="240"/>
    </location>
    <ligand>
        <name>a divalent metal cation</name>
        <dbReference type="ChEBI" id="CHEBI:60240"/>
        <label>1</label>
    </ligand>
</feature>
<evidence type="ECO:0000256" key="4">
    <source>
        <dbReference type="ARBA" id="ARBA00022723"/>
    </source>
</evidence>
<evidence type="ECO:0000256" key="2">
    <source>
        <dbReference type="ARBA" id="ARBA00022438"/>
    </source>
</evidence>
<evidence type="ECO:0000256" key="3">
    <source>
        <dbReference type="ARBA" id="ARBA00022670"/>
    </source>
</evidence>
<dbReference type="PANTHER" id="PTHR43330:SF27">
    <property type="entry name" value="METHIONINE AMINOPEPTIDASE"/>
    <property type="match status" value="1"/>
</dbReference>
<dbReference type="GO" id="GO:0004239">
    <property type="term" value="F:initiator methionyl aminopeptidase activity"/>
    <property type="evidence" value="ECO:0007669"/>
    <property type="project" value="UniProtKB-UniRule"/>
</dbReference>